<accession>A0A1I2XU18</accession>
<organism evidence="1 2">
    <name type="scientific">Paracoccus aminovorans</name>
    <dbReference type="NCBI Taxonomy" id="34004"/>
    <lineage>
        <taxon>Bacteria</taxon>
        <taxon>Pseudomonadati</taxon>
        <taxon>Pseudomonadota</taxon>
        <taxon>Alphaproteobacteria</taxon>
        <taxon>Rhodobacterales</taxon>
        <taxon>Paracoccaceae</taxon>
        <taxon>Paracoccus</taxon>
    </lineage>
</organism>
<dbReference type="NCBIfam" id="TIGR01549">
    <property type="entry name" value="HAD-SF-IA-v1"/>
    <property type="match status" value="1"/>
</dbReference>
<dbReference type="GO" id="GO:0006281">
    <property type="term" value="P:DNA repair"/>
    <property type="evidence" value="ECO:0007669"/>
    <property type="project" value="TreeGrafter"/>
</dbReference>
<dbReference type="SUPFAM" id="SSF56784">
    <property type="entry name" value="HAD-like"/>
    <property type="match status" value="1"/>
</dbReference>
<evidence type="ECO:0000313" key="1">
    <source>
        <dbReference type="EMBL" id="SFH16895.1"/>
    </source>
</evidence>
<gene>
    <name evidence="1" type="ORF">SAMN04488021_102104</name>
</gene>
<dbReference type="InterPro" id="IPR036412">
    <property type="entry name" value="HAD-like_sf"/>
</dbReference>
<dbReference type="SFLD" id="SFLDS00003">
    <property type="entry name" value="Haloacid_Dehalogenase"/>
    <property type="match status" value="1"/>
</dbReference>
<dbReference type="InterPro" id="IPR023198">
    <property type="entry name" value="PGP-like_dom2"/>
</dbReference>
<proteinExistence type="predicted"/>
<dbReference type="RefSeq" id="WP_074966084.1">
    <property type="nucleotide sequence ID" value="NZ_CBCRYP010000001.1"/>
</dbReference>
<dbReference type="EMBL" id="FOPU01000002">
    <property type="protein sequence ID" value="SFH16895.1"/>
    <property type="molecule type" value="Genomic_DNA"/>
</dbReference>
<dbReference type="SFLD" id="SFLDG01129">
    <property type="entry name" value="C1.5:_HAD__Beta-PGM__Phosphata"/>
    <property type="match status" value="1"/>
</dbReference>
<sequence>MKLVVFDIDGTLVDSQHEIVQSMNSGLADAGLPEMAPAEILSIVGLSLPVAVARLLPGAGADLVERVVGGYRTAFIASRAAGAVPPLYPGVLECLDALAGREGVVLGIATGKPARGLAAILAAHGLTQRFVTRQSADGHPSKPHPAMLESALAETGIAAPRAAMVGDTVFDMEMARTAGLAGFGVGWGYHPGAALLATGARLVAPDYPALTGALLEWADE</sequence>
<dbReference type="STRING" id="34004.SAMN04488021_102104"/>
<name>A0A1I2XU18_9RHOB</name>
<dbReference type="PANTHER" id="PTHR43434">
    <property type="entry name" value="PHOSPHOGLYCOLATE PHOSPHATASE"/>
    <property type="match status" value="1"/>
</dbReference>
<dbReference type="InterPro" id="IPR023214">
    <property type="entry name" value="HAD_sf"/>
</dbReference>
<dbReference type="AlphaFoldDB" id="A0A1I2XU18"/>
<evidence type="ECO:0000313" key="2">
    <source>
        <dbReference type="Proteomes" id="UP000183635"/>
    </source>
</evidence>
<dbReference type="PANTHER" id="PTHR43434:SF24">
    <property type="entry name" value="HYDROLASE-RELATED"/>
    <property type="match status" value="1"/>
</dbReference>
<dbReference type="OrthoDB" id="9793014at2"/>
<keyword evidence="2" id="KW-1185">Reference proteome</keyword>
<dbReference type="Proteomes" id="UP000183635">
    <property type="component" value="Unassembled WGS sequence"/>
</dbReference>
<dbReference type="Gene3D" id="1.10.150.240">
    <property type="entry name" value="Putative phosphatase, domain 2"/>
    <property type="match status" value="1"/>
</dbReference>
<dbReference type="GO" id="GO:0008967">
    <property type="term" value="F:phosphoglycolate phosphatase activity"/>
    <property type="evidence" value="ECO:0007669"/>
    <property type="project" value="TreeGrafter"/>
</dbReference>
<dbReference type="InterPro" id="IPR050155">
    <property type="entry name" value="HAD-like_hydrolase_sf"/>
</dbReference>
<dbReference type="InterPro" id="IPR041492">
    <property type="entry name" value="HAD_2"/>
</dbReference>
<dbReference type="InterPro" id="IPR006439">
    <property type="entry name" value="HAD-SF_hydro_IA"/>
</dbReference>
<dbReference type="Gene3D" id="3.40.50.1000">
    <property type="entry name" value="HAD superfamily/HAD-like"/>
    <property type="match status" value="1"/>
</dbReference>
<dbReference type="GO" id="GO:0005829">
    <property type="term" value="C:cytosol"/>
    <property type="evidence" value="ECO:0007669"/>
    <property type="project" value="TreeGrafter"/>
</dbReference>
<reference evidence="1 2" key="1">
    <citation type="submission" date="2016-10" db="EMBL/GenBank/DDBJ databases">
        <authorList>
            <person name="de Groot N.N."/>
        </authorList>
    </citation>
    <scope>NUCLEOTIDE SEQUENCE [LARGE SCALE GENOMIC DNA]</scope>
    <source>
        <strain evidence="1 2">DSM 8537</strain>
    </source>
</reference>
<protein>
    <submittedName>
        <fullName evidence="1">Phosphoglycolate phosphatase</fullName>
    </submittedName>
</protein>
<dbReference type="Pfam" id="PF13419">
    <property type="entry name" value="HAD_2"/>
    <property type="match status" value="1"/>
</dbReference>